<evidence type="ECO:0000313" key="2">
    <source>
        <dbReference type="EMBL" id="MBW8481818.1"/>
    </source>
</evidence>
<dbReference type="Pfam" id="PF13460">
    <property type="entry name" value="NAD_binding_10"/>
    <property type="match status" value="1"/>
</dbReference>
<protein>
    <submittedName>
        <fullName evidence="2">NAD(P)H-binding protein</fullName>
    </submittedName>
</protein>
<dbReference type="InterPro" id="IPR036291">
    <property type="entry name" value="NAD(P)-bd_dom_sf"/>
</dbReference>
<evidence type="ECO:0000259" key="1">
    <source>
        <dbReference type="Pfam" id="PF13460"/>
    </source>
</evidence>
<dbReference type="PANTHER" id="PTHR15020">
    <property type="entry name" value="FLAVIN REDUCTASE-RELATED"/>
    <property type="match status" value="1"/>
</dbReference>
<gene>
    <name evidence="2" type="ORF">K1Y72_05510</name>
</gene>
<dbReference type="Proteomes" id="UP000774570">
    <property type="component" value="Unassembled WGS sequence"/>
</dbReference>
<organism evidence="2 3">
    <name type="scientific">Actinomadura parmotrematis</name>
    <dbReference type="NCBI Taxonomy" id="2864039"/>
    <lineage>
        <taxon>Bacteria</taxon>
        <taxon>Bacillati</taxon>
        <taxon>Actinomycetota</taxon>
        <taxon>Actinomycetes</taxon>
        <taxon>Streptosporangiales</taxon>
        <taxon>Thermomonosporaceae</taxon>
        <taxon>Actinomadura</taxon>
    </lineage>
</organism>
<dbReference type="InterPro" id="IPR016040">
    <property type="entry name" value="NAD(P)-bd_dom"/>
</dbReference>
<sequence>MRVVIAGGHGHIARLLERRLAEEGHTGVGIVRRREQFEDITAAGGEPALLDLEQASVEDVARLLDGADAAVFAAGAGGGSTPERTDAVDRAGAALFAAAAERAGVRPFVQVSSIGVDEPPAPGAGEGWAAYVAAKKAAEDDLRDRDLDWRILRPASLTDDDGTGGVDLVAERGAVTSGEVPRADVAAVIVALLERPDLHHVTLELTKGSTPVAEAVKTL</sequence>
<dbReference type="PANTHER" id="PTHR15020:SF50">
    <property type="entry name" value="UPF0659 PROTEIN YMR090W"/>
    <property type="match status" value="1"/>
</dbReference>
<keyword evidence="3" id="KW-1185">Reference proteome</keyword>
<dbReference type="Gene3D" id="3.40.50.720">
    <property type="entry name" value="NAD(P)-binding Rossmann-like Domain"/>
    <property type="match status" value="1"/>
</dbReference>
<dbReference type="RefSeq" id="WP_220163855.1">
    <property type="nucleotide sequence ID" value="NZ_JAIBOA010000003.1"/>
</dbReference>
<feature type="domain" description="NAD(P)-binding" evidence="1">
    <location>
        <begin position="7"/>
        <end position="196"/>
    </location>
</feature>
<name>A0ABS7FN52_9ACTN</name>
<proteinExistence type="predicted"/>
<dbReference type="EMBL" id="JAIBOA010000003">
    <property type="protein sequence ID" value="MBW8481818.1"/>
    <property type="molecule type" value="Genomic_DNA"/>
</dbReference>
<accession>A0ABS7FN52</accession>
<reference evidence="2 3" key="1">
    <citation type="submission" date="2021-07" db="EMBL/GenBank/DDBJ databases">
        <title>Actinomadura sp. PM05-2 isolated from lichen.</title>
        <authorList>
            <person name="Somphong A."/>
            <person name="Phongsopitanun W."/>
            <person name="Tanasupawat S."/>
            <person name="Peongsungnone V."/>
        </authorList>
    </citation>
    <scope>NUCLEOTIDE SEQUENCE [LARGE SCALE GENOMIC DNA]</scope>
    <source>
        <strain evidence="2 3">PM05-2</strain>
    </source>
</reference>
<evidence type="ECO:0000313" key="3">
    <source>
        <dbReference type="Proteomes" id="UP000774570"/>
    </source>
</evidence>
<comment type="caution">
    <text evidence="2">The sequence shown here is derived from an EMBL/GenBank/DDBJ whole genome shotgun (WGS) entry which is preliminary data.</text>
</comment>
<dbReference type="SUPFAM" id="SSF51735">
    <property type="entry name" value="NAD(P)-binding Rossmann-fold domains"/>
    <property type="match status" value="1"/>
</dbReference>